<proteinExistence type="predicted"/>
<keyword evidence="2" id="KW-1185">Reference proteome</keyword>
<protein>
    <submittedName>
        <fullName evidence="1">Uncharacterized protein</fullName>
    </submittedName>
</protein>
<organism evidence="1 2">
    <name type="scientific">Ovis ammon polii x Ovis aries</name>
    <dbReference type="NCBI Taxonomy" id="2918886"/>
    <lineage>
        <taxon>Eukaryota</taxon>
        <taxon>Metazoa</taxon>
        <taxon>Chordata</taxon>
        <taxon>Craniata</taxon>
        <taxon>Vertebrata</taxon>
        <taxon>Euteleostomi</taxon>
        <taxon>Mammalia</taxon>
        <taxon>Eutheria</taxon>
        <taxon>Laurasiatheria</taxon>
        <taxon>Artiodactyla</taxon>
        <taxon>Ruminantia</taxon>
        <taxon>Pecora</taxon>
        <taxon>Bovidae</taxon>
        <taxon>Caprinae</taxon>
        <taxon>Ovis</taxon>
    </lineage>
</organism>
<reference evidence="1" key="1">
    <citation type="submission" date="2022-03" db="EMBL/GenBank/DDBJ databases">
        <title>Genomic analyses of argali, domestic sheep and their hybrids provide insights into chromosomal evolution, heterosis and genetic basis of agronomic traits.</title>
        <authorList>
            <person name="Li M."/>
        </authorList>
    </citation>
    <scope>NUCLEOTIDE SEQUENCE</scope>
    <source>
        <strain evidence="1">F1 hybrid</strain>
    </source>
</reference>
<gene>
    <name evidence="1" type="ORF">MJG53_012497</name>
</gene>
<dbReference type="EMBL" id="CM043039">
    <property type="protein sequence ID" value="KAI4574321.1"/>
    <property type="molecule type" value="Genomic_DNA"/>
</dbReference>
<accession>A0ACB9UNQ6</accession>
<evidence type="ECO:0000313" key="2">
    <source>
        <dbReference type="Proteomes" id="UP001057279"/>
    </source>
</evidence>
<sequence length="204" mass="23270">MYETDYETRASTYRTGYETRAIMYETDYETRASTYRTGYETRAIMYETDYETRASTYRTGYEARASTYRTDYETRAIMYETGYETQATTYRTGNRDVMNVTEREGSCGCHTTCGEIDYFPSSPRAQRGLEPLAWTVVYLEHHSDDNSTHTTQLGDGAGDKEIGREKSPQLAVSTPHGGRGWLTPQKSHSLATVPLFLILPNDVK</sequence>
<name>A0ACB9UNQ6_9CETA</name>
<comment type="caution">
    <text evidence="1">The sequence shown here is derived from an EMBL/GenBank/DDBJ whole genome shotgun (WGS) entry which is preliminary data.</text>
</comment>
<dbReference type="Proteomes" id="UP001057279">
    <property type="component" value="Linkage Group LG14"/>
</dbReference>
<evidence type="ECO:0000313" key="1">
    <source>
        <dbReference type="EMBL" id="KAI4574321.1"/>
    </source>
</evidence>